<evidence type="ECO:0000256" key="9">
    <source>
        <dbReference type="SAM" id="MobiDB-lite"/>
    </source>
</evidence>
<dbReference type="GO" id="GO:0005743">
    <property type="term" value="C:mitochondrial inner membrane"/>
    <property type="evidence" value="ECO:0007669"/>
    <property type="project" value="UniProtKB-SubCell"/>
</dbReference>
<dbReference type="FunFam" id="3.30.460.10:FF:000044">
    <property type="entry name" value="ATPase synthesis protein 25, mitochondrial"/>
    <property type="match status" value="1"/>
</dbReference>
<keyword evidence="4 8" id="KW-0999">Mitochondrion inner membrane</keyword>
<dbReference type="SUPFAM" id="SSF81301">
    <property type="entry name" value="Nucleotidyltransferase"/>
    <property type="match status" value="1"/>
</dbReference>
<dbReference type="Proteomes" id="UP000799776">
    <property type="component" value="Unassembled WGS sequence"/>
</dbReference>
<name>A0A9P4LVU8_9PEZI</name>
<gene>
    <name evidence="10" type="ORF">K490DRAFT_726</name>
</gene>
<evidence type="ECO:0000256" key="6">
    <source>
        <dbReference type="ARBA" id="ARBA00023128"/>
    </source>
</evidence>
<protein>
    <recommendedName>
        <fullName evidence="8">ATPase synthesis protein 25</fullName>
    </recommendedName>
</protein>
<keyword evidence="6 8" id="KW-0496">Mitochondrion</keyword>
<comment type="function">
    <text evidence="8">Mitochondrial mRNA stabilization factor.</text>
</comment>
<comment type="function">
    <text evidence="1">Probable mitochondrial mRNA stabilization factor.</text>
</comment>
<sequence length="673" mass="74965">KSLHCHSCRVALWRSFVSVTGVNLNSNAIGRSDDSGPRAQRRAITTNIVHRAESRARDELEESEDLGGLDGIEEAAPPSKAPLPWYLQEDAASRSTEATSPQAARQRLPDLPEHSPPILENILQQVSVELGIDDLSLLDLRHLDPPPALGANLLMLFGTARSEKHLHVSADRLCRWLRSNYDLSPNADGLLGRNELKIKLRRKARKSRMMANVGASPTSLSADDGIRTDWVCVNVGRVEAAASAPMPKAKEDFVGFGSSTNRVNIVVQLFTEEKRAELDLETLWNGVLKSNAHRNAEAESDAPEVQNLNGAVLADQDVTTYRPPIYNRNPQSPLQSRGFHSVSAALRPSIRTKLLFGHRQAFALASSLEHLEHLTAGDIIEALGRGPKYNDRSSTGFLRAFYENIPRHRDLVHYEALLMLYSIGTYYQIPGYPVNCIIDLLTEIQVAGHRIPEHMYLNILRQALASDYEVDLEKRLPKAQQEAVLGILEFMQLNGYQFNVDEVLLLLNDSFCQGRDVLRAAHGKKGAHSRMYYNAIMRHRLVGTLDVLALPLQQSTYLRLLTVAANFGDWEDFWQLWGAVARNQVARSPEMYVLALERIAETGHQKNCIDALRNTVPMMETEDPAVSLEGDVARAVMKAVEVADPEASGVAVRQGSDGEWVRLWRKCARALRS</sequence>
<dbReference type="PANTHER" id="PTHR28087:SF1">
    <property type="entry name" value="ATPASE SYNTHESIS PROTEIN 25, MITOCHONDRIAL"/>
    <property type="match status" value="1"/>
</dbReference>
<comment type="subcellular location">
    <subcellularLocation>
        <location evidence="2 8">Mitochondrion inner membrane</location>
        <topology evidence="2 8">Peripheral membrane protein</topology>
        <orientation evidence="2 8">Matrix side</orientation>
    </subcellularLocation>
</comment>
<evidence type="ECO:0000256" key="4">
    <source>
        <dbReference type="ARBA" id="ARBA00022792"/>
    </source>
</evidence>
<reference evidence="10" key="1">
    <citation type="journal article" date="2020" name="Stud. Mycol.">
        <title>101 Dothideomycetes genomes: a test case for predicting lifestyles and emergence of pathogens.</title>
        <authorList>
            <person name="Haridas S."/>
            <person name="Albert R."/>
            <person name="Binder M."/>
            <person name="Bloem J."/>
            <person name="Labutti K."/>
            <person name="Salamov A."/>
            <person name="Andreopoulos B."/>
            <person name="Baker S."/>
            <person name="Barry K."/>
            <person name="Bills G."/>
            <person name="Bluhm B."/>
            <person name="Cannon C."/>
            <person name="Castanera R."/>
            <person name="Culley D."/>
            <person name="Daum C."/>
            <person name="Ezra D."/>
            <person name="Gonzalez J."/>
            <person name="Henrissat B."/>
            <person name="Kuo A."/>
            <person name="Liang C."/>
            <person name="Lipzen A."/>
            <person name="Lutzoni F."/>
            <person name="Magnuson J."/>
            <person name="Mondo S."/>
            <person name="Nolan M."/>
            <person name="Ohm R."/>
            <person name="Pangilinan J."/>
            <person name="Park H.-J."/>
            <person name="Ramirez L."/>
            <person name="Alfaro M."/>
            <person name="Sun H."/>
            <person name="Tritt A."/>
            <person name="Yoshinaga Y."/>
            <person name="Zwiers L.-H."/>
            <person name="Turgeon B."/>
            <person name="Goodwin S."/>
            <person name="Spatafora J."/>
            <person name="Crous P."/>
            <person name="Grigoriev I."/>
        </authorList>
    </citation>
    <scope>NUCLEOTIDE SEQUENCE</scope>
    <source>
        <strain evidence="10">CBS 121410</strain>
    </source>
</reference>
<keyword evidence="5 8" id="KW-0809">Transit peptide</keyword>
<evidence type="ECO:0000313" key="11">
    <source>
        <dbReference type="Proteomes" id="UP000799776"/>
    </source>
</evidence>
<dbReference type="OrthoDB" id="107372at2759"/>
<feature type="compositionally biased region" description="Acidic residues" evidence="9">
    <location>
        <begin position="59"/>
        <end position="73"/>
    </location>
</feature>
<dbReference type="EMBL" id="ML978793">
    <property type="protein sequence ID" value="KAF2083383.1"/>
    <property type="molecule type" value="Genomic_DNA"/>
</dbReference>
<feature type="non-terminal residue" evidence="10">
    <location>
        <position position="673"/>
    </location>
</feature>
<evidence type="ECO:0000313" key="10">
    <source>
        <dbReference type="EMBL" id="KAF2083383.1"/>
    </source>
</evidence>
<proteinExistence type="inferred from homology"/>
<evidence type="ECO:0000256" key="3">
    <source>
        <dbReference type="ARBA" id="ARBA00010787"/>
    </source>
</evidence>
<evidence type="ECO:0000256" key="2">
    <source>
        <dbReference type="ARBA" id="ARBA00004443"/>
    </source>
</evidence>
<comment type="caution">
    <text evidence="10">The sequence shown here is derived from an EMBL/GenBank/DDBJ whole genome shotgun (WGS) entry which is preliminary data.</text>
</comment>
<feature type="compositionally biased region" description="Polar residues" evidence="9">
    <location>
        <begin position="93"/>
        <end position="103"/>
    </location>
</feature>
<dbReference type="Gene3D" id="3.30.460.10">
    <property type="entry name" value="Beta Polymerase, domain 2"/>
    <property type="match status" value="1"/>
</dbReference>
<keyword evidence="7 8" id="KW-0472">Membrane</keyword>
<accession>A0A9P4LVU8</accession>
<dbReference type="PANTHER" id="PTHR28087">
    <property type="entry name" value="ATPASE SYNTHESIS PROTEIN 25, MITOCHONDRIAL"/>
    <property type="match status" value="1"/>
</dbReference>
<keyword evidence="11" id="KW-1185">Reference proteome</keyword>
<feature type="region of interest" description="Disordered" evidence="9">
    <location>
        <begin position="49"/>
        <end position="116"/>
    </location>
</feature>
<evidence type="ECO:0000256" key="5">
    <source>
        <dbReference type="ARBA" id="ARBA00022946"/>
    </source>
</evidence>
<comment type="similarity">
    <text evidence="3 8">Belongs to the ATP25 family.</text>
</comment>
<feature type="non-terminal residue" evidence="10">
    <location>
        <position position="1"/>
    </location>
</feature>
<dbReference type="GO" id="GO:0140053">
    <property type="term" value="P:mitochondrial gene expression"/>
    <property type="evidence" value="ECO:0007669"/>
    <property type="project" value="UniProtKB-UniRule"/>
</dbReference>
<dbReference type="GO" id="GO:0048255">
    <property type="term" value="P:mRNA stabilization"/>
    <property type="evidence" value="ECO:0007669"/>
    <property type="project" value="TreeGrafter"/>
</dbReference>
<dbReference type="AlphaFoldDB" id="A0A9P4LVU8"/>
<dbReference type="InterPro" id="IPR040152">
    <property type="entry name" value="Atp25"/>
</dbReference>
<evidence type="ECO:0000256" key="7">
    <source>
        <dbReference type="ARBA" id="ARBA00023136"/>
    </source>
</evidence>
<evidence type="ECO:0000256" key="1">
    <source>
        <dbReference type="ARBA" id="ARBA00003470"/>
    </source>
</evidence>
<evidence type="ECO:0000256" key="8">
    <source>
        <dbReference type="RuleBase" id="RU367062"/>
    </source>
</evidence>
<organism evidence="10 11">
    <name type="scientific">Saccharata proteae CBS 121410</name>
    <dbReference type="NCBI Taxonomy" id="1314787"/>
    <lineage>
        <taxon>Eukaryota</taxon>
        <taxon>Fungi</taxon>
        <taxon>Dikarya</taxon>
        <taxon>Ascomycota</taxon>
        <taxon>Pezizomycotina</taxon>
        <taxon>Dothideomycetes</taxon>
        <taxon>Dothideomycetes incertae sedis</taxon>
        <taxon>Botryosphaeriales</taxon>
        <taxon>Saccharataceae</taxon>
        <taxon>Saccharata</taxon>
    </lineage>
</organism>
<dbReference type="InterPro" id="IPR043519">
    <property type="entry name" value="NT_sf"/>
</dbReference>